<feature type="compositionally biased region" description="Low complexity" evidence="1">
    <location>
        <begin position="874"/>
        <end position="888"/>
    </location>
</feature>
<reference evidence="3" key="1">
    <citation type="submission" date="2022-08" db="UniProtKB">
        <authorList>
            <consortium name="EnsemblMetazoa"/>
        </authorList>
    </citation>
    <scope>IDENTIFICATION</scope>
    <source>
        <strain evidence="3">05x7-T-G4-1.051#20</strain>
    </source>
</reference>
<dbReference type="InterPro" id="IPR037962">
    <property type="entry name" value="Neuralized"/>
</dbReference>
<dbReference type="InterPro" id="IPR043136">
    <property type="entry name" value="B30.2/SPRY_sf"/>
</dbReference>
<dbReference type="PROSITE" id="PS51065">
    <property type="entry name" value="NHR"/>
    <property type="match status" value="1"/>
</dbReference>
<dbReference type="SMART" id="SM00588">
    <property type="entry name" value="NEUZ"/>
    <property type="match status" value="1"/>
</dbReference>
<keyword evidence="4" id="KW-1185">Reference proteome</keyword>
<proteinExistence type="predicted"/>
<feature type="region of interest" description="Disordered" evidence="1">
    <location>
        <begin position="869"/>
        <end position="888"/>
    </location>
</feature>
<dbReference type="PANTHER" id="PTHR12429">
    <property type="entry name" value="NEURALIZED"/>
    <property type="match status" value="1"/>
</dbReference>
<dbReference type="AlphaFoldDB" id="A0A8W8MQY9"/>
<name>A0A8W8MQY9_MAGGI</name>
<dbReference type="InterPro" id="IPR041249">
    <property type="entry name" value="HEPN_DZIP3"/>
</dbReference>
<organism evidence="3 4">
    <name type="scientific">Magallana gigas</name>
    <name type="common">Pacific oyster</name>
    <name type="synonym">Crassostrea gigas</name>
    <dbReference type="NCBI Taxonomy" id="29159"/>
    <lineage>
        <taxon>Eukaryota</taxon>
        <taxon>Metazoa</taxon>
        <taxon>Spiralia</taxon>
        <taxon>Lophotrochozoa</taxon>
        <taxon>Mollusca</taxon>
        <taxon>Bivalvia</taxon>
        <taxon>Autobranchia</taxon>
        <taxon>Pteriomorphia</taxon>
        <taxon>Ostreida</taxon>
        <taxon>Ostreoidea</taxon>
        <taxon>Ostreidae</taxon>
        <taxon>Magallana</taxon>
    </lineage>
</organism>
<evidence type="ECO:0000313" key="4">
    <source>
        <dbReference type="Proteomes" id="UP000005408"/>
    </source>
</evidence>
<dbReference type="Proteomes" id="UP000005408">
    <property type="component" value="Unassembled WGS sequence"/>
</dbReference>
<evidence type="ECO:0000259" key="2">
    <source>
        <dbReference type="PROSITE" id="PS51065"/>
    </source>
</evidence>
<sequence length="1060" mass="120908">MDVPDSLLAPCFIPQKASDNYSRLCHLITLLCGDLFRDILSRYIKPIYLRSQLDNNKQKLVNIFNTQQQNLIYPATGNTSLTTKDFDITIIYILLRNICNIPPHKSGWGNPPAKGDNSIAAGIEKIRLTRNLIIAHSTNGMIEDPVFEKHWNDLRVVVIQIETQLTGSELYKRGVDFLHSCNLSSVGTEADHNEEKSKQDGVDTIYDKRSARFAEFFDEIAEGVPVEKIARLKDFIQNSCKAEDITSLKQAVSARDCLRYLRDAKLFTSSDVIFVQYLFKRINCNELFVECYKYAEKQDALCFYEKPPAIGYQNVLFHVKGNLSDYSLERIAEIRETLAVLLNCTSKEILIGGACPSNSFLLVLSIKETYSCKLLALEQCDKDKLTKLNIDYIIVDLIVISLEPSKEFGWNIYFDPKHFNREDKNMSFQEEKSTVSPSQHITTVFKEAEGLSGKHSQDSATNIIFIAGPVVVSPSAKIQFQAVYHQPINSRKGEWFRTKNNLSTKLQFGTPGYSIITSSSQPTIQTIEITSQTENGSAFQLSVENKKSNIINVFVDDSQKFPTENEGNCLRFLALQAESEAAMRKYLDCMPGSFNKKWSDFDNFCNTKKGIVLKFLPRTTPRSSSDLDVTTMYAMFRNTIKISPPKRGWGQIPDANDKGKADDIERIRIYRNKISHENSSDMTTNDFNKSALDLIWAIQRLTDYDGQVIQRICTILNRLFCKGQEFDEKMEELKRFRETAKREDIFRENEDEKSNSTETVTAIDKQAIHLPGRLKRYLGETATIAAFIDPNISTLCKVFWQKKNRGGVFYTIDINDWKYTGSTLTFPTPTLNVNFIRKEDGGIYRIIVDTFNSQIYNTVQMDVIKGECDEDENSTAPATPTASTPRTESATDMIEFHKVHDSNIALLHNGTIARKKNGEDKNGVCFTNRPIRIGERIYIRIAETHPKWSSSMDFGLTNVDPSSISLSPNTEIVRLRDAYREIAFDYLPDFNDVMCFTLNSDSTLSFPINDIKQNTQKLEFVSVEEPVWLTFDLYGKTRAIEISSKRIKREPFNSFFREYV</sequence>
<dbReference type="EnsemblMetazoa" id="G33905.1">
    <property type="protein sequence ID" value="G33905.1:cds"/>
    <property type="gene ID" value="G33905"/>
</dbReference>
<dbReference type="Pfam" id="PF07177">
    <property type="entry name" value="Neuralized"/>
    <property type="match status" value="1"/>
</dbReference>
<protein>
    <recommendedName>
        <fullName evidence="2">NHR domain-containing protein</fullName>
    </recommendedName>
</protein>
<dbReference type="Pfam" id="PF18738">
    <property type="entry name" value="HEPN_DZIP3"/>
    <property type="match status" value="2"/>
</dbReference>
<dbReference type="PANTHER" id="PTHR12429:SF6">
    <property type="entry name" value="PROTEIN NEURALIZED"/>
    <property type="match status" value="1"/>
</dbReference>
<evidence type="ECO:0000256" key="1">
    <source>
        <dbReference type="SAM" id="MobiDB-lite"/>
    </source>
</evidence>
<accession>A0A8W8MQY9</accession>
<dbReference type="GO" id="GO:0061630">
    <property type="term" value="F:ubiquitin protein ligase activity"/>
    <property type="evidence" value="ECO:0007669"/>
    <property type="project" value="TreeGrafter"/>
</dbReference>
<evidence type="ECO:0000313" key="3">
    <source>
        <dbReference type="EnsemblMetazoa" id="G33905.1:cds"/>
    </source>
</evidence>
<feature type="domain" description="NHR" evidence="2">
    <location>
        <begin position="893"/>
        <end position="1045"/>
    </location>
</feature>
<dbReference type="Gene3D" id="2.60.120.920">
    <property type="match status" value="1"/>
</dbReference>
<dbReference type="InterPro" id="IPR006573">
    <property type="entry name" value="NHR_dom"/>
</dbReference>